<dbReference type="InterPro" id="IPR012944">
    <property type="entry name" value="SusD_RagB_dom"/>
</dbReference>
<feature type="chain" id="PRO_5005211456" evidence="6">
    <location>
        <begin position="20"/>
        <end position="613"/>
    </location>
</feature>
<evidence type="ECO:0000256" key="6">
    <source>
        <dbReference type="SAM" id="SignalP"/>
    </source>
</evidence>
<dbReference type="AlphaFoldDB" id="A0A0H4W3T8"/>
<feature type="domain" description="SusD-like N-terminal" evidence="8">
    <location>
        <begin position="106"/>
        <end position="234"/>
    </location>
</feature>
<comment type="subcellular location">
    <subcellularLocation>
        <location evidence="1">Cell outer membrane</location>
    </subcellularLocation>
</comment>
<sequence length="613" mass="68899">MKRNILKSFIIPLSLSGLMAISSCENYLEVENPSTLSQDAIFNSVGYTESAITGIYNMLPGDDGYGSRISTLFPNGSDDFKLGGDFDPISRSGIAHFEVGAGYTDLQNPFLQLYRGIERANICIKYIPLSSLYTSGTPAQQTTMRRFLGEALTLRAQFYYELIRNWGDVPAQFEPSADMPDLYLPKANQDEIYDRLLADLATASELVPWRGESGSPTTRVTKGAVKGLRARIALARGGYALRRESKIVERRANYKEFYQIARDEAWAVIQSKQHALNPSFENVFRSLHGNGVTDATYEHVWQVGAFGGNARTDTKLGYGNGPRIAEASTYGRANGLVEAVPTYFYEFDSIGDSRRDVTLAYFQVDTKANNDNKLLTTPLLMREGKFRKYWTNIAGTNQTLGINWPLIRYADVLLMFAEAENELNGPTAAAKAALEEVRKRAFIDQYENRMPATPSNKDDFFRAIVQERYLEFGGEGVRKYDLIRWNLLEARILEVRADLRAMMDGTGRYANVPQYVFYKPTPLLGPNASARQEMLDFNLFGGNVTKVMYEPSSITTAPDGYTRISWRTSITEAHITGPTRGFASQFKKNHSELFPIFNGIISQNYRLTQDYGY</sequence>
<dbReference type="Pfam" id="PF14322">
    <property type="entry name" value="SusD-like_3"/>
    <property type="match status" value="1"/>
</dbReference>
<evidence type="ECO:0000259" key="8">
    <source>
        <dbReference type="Pfam" id="PF14322"/>
    </source>
</evidence>
<dbReference type="EMBL" id="CP010777">
    <property type="protein sequence ID" value="AKQ45071.1"/>
    <property type="molecule type" value="Genomic_DNA"/>
</dbReference>
<feature type="domain" description="RagB/SusD" evidence="7">
    <location>
        <begin position="384"/>
        <end position="613"/>
    </location>
</feature>
<protein>
    <submittedName>
        <fullName evidence="9">Carbohydrate-binding protein SusD</fullName>
    </submittedName>
</protein>
<dbReference type="KEGG" id="ruf:TH63_04560"/>
<feature type="signal peptide" evidence="6">
    <location>
        <begin position="1"/>
        <end position="19"/>
    </location>
</feature>
<dbReference type="SUPFAM" id="SSF48452">
    <property type="entry name" value="TPR-like"/>
    <property type="match status" value="1"/>
</dbReference>
<evidence type="ECO:0000259" key="7">
    <source>
        <dbReference type="Pfam" id="PF07980"/>
    </source>
</evidence>
<evidence type="ECO:0000256" key="3">
    <source>
        <dbReference type="ARBA" id="ARBA00022729"/>
    </source>
</evidence>
<keyword evidence="4" id="KW-0472">Membrane</keyword>
<organism evidence="9 10">
    <name type="scientific">Rufibacter radiotolerans</name>
    <dbReference type="NCBI Taxonomy" id="1379910"/>
    <lineage>
        <taxon>Bacteria</taxon>
        <taxon>Pseudomonadati</taxon>
        <taxon>Bacteroidota</taxon>
        <taxon>Cytophagia</taxon>
        <taxon>Cytophagales</taxon>
        <taxon>Hymenobacteraceae</taxon>
        <taxon>Rufibacter</taxon>
    </lineage>
</organism>
<dbReference type="Proteomes" id="UP000036458">
    <property type="component" value="Chromosome"/>
</dbReference>
<evidence type="ECO:0000313" key="9">
    <source>
        <dbReference type="EMBL" id="AKQ45071.1"/>
    </source>
</evidence>
<dbReference type="InterPro" id="IPR033985">
    <property type="entry name" value="SusD-like_N"/>
</dbReference>
<evidence type="ECO:0000256" key="1">
    <source>
        <dbReference type="ARBA" id="ARBA00004442"/>
    </source>
</evidence>
<name>A0A0H4W3T8_9BACT</name>
<reference evidence="9 10" key="1">
    <citation type="submission" date="2015-01" db="EMBL/GenBank/DDBJ databases">
        <title>Rufibacter sp./DG31D/ whole genome sequencing.</title>
        <authorList>
            <person name="Kim M.K."/>
            <person name="Srinivasan S."/>
            <person name="Lee J.-J."/>
        </authorList>
    </citation>
    <scope>NUCLEOTIDE SEQUENCE [LARGE SCALE GENOMIC DNA]</scope>
    <source>
        <strain evidence="9 10">DG31D</strain>
    </source>
</reference>
<dbReference type="Pfam" id="PF07980">
    <property type="entry name" value="SusD_RagB"/>
    <property type="match status" value="1"/>
</dbReference>
<dbReference type="Gene3D" id="1.25.40.390">
    <property type="match status" value="1"/>
</dbReference>
<dbReference type="OrthoDB" id="9792139at2"/>
<comment type="similarity">
    <text evidence="2">Belongs to the SusD family.</text>
</comment>
<keyword evidence="5" id="KW-0998">Cell outer membrane</keyword>
<dbReference type="InterPro" id="IPR011990">
    <property type="entry name" value="TPR-like_helical_dom_sf"/>
</dbReference>
<dbReference type="PATRIC" id="fig|1379910.4.peg.991"/>
<accession>A0A0H4W3T8</accession>
<dbReference type="PROSITE" id="PS51257">
    <property type="entry name" value="PROKAR_LIPOPROTEIN"/>
    <property type="match status" value="1"/>
</dbReference>
<gene>
    <name evidence="9" type="ORF">TH63_04560</name>
</gene>
<dbReference type="STRING" id="1379910.TH63_04560"/>
<dbReference type="RefSeq" id="WP_048919905.1">
    <property type="nucleotide sequence ID" value="NZ_CP010777.1"/>
</dbReference>
<proteinExistence type="inferred from homology"/>
<keyword evidence="10" id="KW-1185">Reference proteome</keyword>
<keyword evidence="3 6" id="KW-0732">Signal</keyword>
<evidence type="ECO:0000256" key="2">
    <source>
        <dbReference type="ARBA" id="ARBA00006275"/>
    </source>
</evidence>
<evidence type="ECO:0000256" key="5">
    <source>
        <dbReference type="ARBA" id="ARBA00023237"/>
    </source>
</evidence>
<evidence type="ECO:0000256" key="4">
    <source>
        <dbReference type="ARBA" id="ARBA00023136"/>
    </source>
</evidence>
<dbReference type="GO" id="GO:0009279">
    <property type="term" value="C:cell outer membrane"/>
    <property type="evidence" value="ECO:0007669"/>
    <property type="project" value="UniProtKB-SubCell"/>
</dbReference>
<evidence type="ECO:0000313" key="10">
    <source>
        <dbReference type="Proteomes" id="UP000036458"/>
    </source>
</evidence>